<reference evidence="1 2" key="1">
    <citation type="submission" date="2018-11" db="EMBL/GenBank/DDBJ databases">
        <authorList>
            <person name="Lopez-Roques C."/>
            <person name="Donnadieu C."/>
            <person name="Bouchez O."/>
            <person name="Klopp C."/>
            <person name="Cabau C."/>
            <person name="Zahm M."/>
        </authorList>
    </citation>
    <scope>NUCLEOTIDE SEQUENCE [LARGE SCALE GENOMIC DNA]</scope>
    <source>
        <strain evidence="1">RS831</strain>
        <tissue evidence="1">Whole body</tissue>
    </source>
</reference>
<protein>
    <submittedName>
        <fullName evidence="1">Uncharacterized protein</fullName>
    </submittedName>
</protein>
<evidence type="ECO:0000313" key="2">
    <source>
        <dbReference type="Proteomes" id="UP000283210"/>
    </source>
</evidence>
<dbReference type="OrthoDB" id="5987717at2759"/>
<organism evidence="1 2">
    <name type="scientific">Oryzias javanicus</name>
    <name type="common">Javanese ricefish</name>
    <name type="synonym">Aplocheilus javanicus</name>
    <dbReference type="NCBI Taxonomy" id="123683"/>
    <lineage>
        <taxon>Eukaryota</taxon>
        <taxon>Metazoa</taxon>
        <taxon>Chordata</taxon>
        <taxon>Craniata</taxon>
        <taxon>Vertebrata</taxon>
        <taxon>Euteleostomi</taxon>
        <taxon>Actinopterygii</taxon>
        <taxon>Neopterygii</taxon>
        <taxon>Teleostei</taxon>
        <taxon>Neoteleostei</taxon>
        <taxon>Acanthomorphata</taxon>
        <taxon>Ovalentaria</taxon>
        <taxon>Atherinomorphae</taxon>
        <taxon>Beloniformes</taxon>
        <taxon>Adrianichthyidae</taxon>
        <taxon>Oryziinae</taxon>
        <taxon>Oryzias</taxon>
    </lineage>
</organism>
<sequence length="90" mass="10217">MTSAIRFLYEWPQPLSLYVGIMASQANQTCDLHPGSPWHPALNQDGTILKGEHRLPTYRCARGSTSLQSFHLHLNRFIPGLLVRWAGQME</sequence>
<gene>
    <name evidence="1" type="ORF">OJAV_G00073550</name>
</gene>
<dbReference type="Proteomes" id="UP000283210">
    <property type="component" value="Chromosome 8"/>
</dbReference>
<dbReference type="AlphaFoldDB" id="A0A3S2PB02"/>
<dbReference type="EMBL" id="CM012444">
    <property type="protein sequence ID" value="RVE69008.1"/>
    <property type="molecule type" value="Genomic_DNA"/>
</dbReference>
<accession>A0A3S2PB02</accession>
<reference evidence="1 2" key="2">
    <citation type="submission" date="2019-01" db="EMBL/GenBank/DDBJ databases">
        <title>A chromosome length genome reference of the Java medaka (oryzias javanicus).</title>
        <authorList>
            <person name="Herpin A."/>
            <person name="Takehana Y."/>
            <person name="Naruse K."/>
            <person name="Ansai S."/>
            <person name="Kawaguchi M."/>
        </authorList>
    </citation>
    <scope>NUCLEOTIDE SEQUENCE [LARGE SCALE GENOMIC DNA]</scope>
    <source>
        <strain evidence="1">RS831</strain>
        <tissue evidence="1">Whole body</tissue>
    </source>
</reference>
<name>A0A3S2PB02_ORYJA</name>
<proteinExistence type="predicted"/>
<evidence type="ECO:0000313" key="1">
    <source>
        <dbReference type="EMBL" id="RVE69008.1"/>
    </source>
</evidence>
<keyword evidence="2" id="KW-1185">Reference proteome</keyword>